<feature type="region of interest" description="Disordered" evidence="21">
    <location>
        <begin position="1080"/>
        <end position="1111"/>
    </location>
</feature>
<accession>W7T9T7</accession>
<dbReference type="AlphaFoldDB" id="W7T9T7"/>
<evidence type="ECO:0000259" key="24">
    <source>
        <dbReference type="Pfam" id="PF14260"/>
    </source>
</evidence>
<comment type="cofactor">
    <cofactor evidence="1 20">
        <name>[4Fe-4S] cluster</name>
        <dbReference type="ChEBI" id="CHEBI:49883"/>
    </cofactor>
</comment>
<dbReference type="Gene3D" id="1.10.132.60">
    <property type="entry name" value="DNA polymerase family B, C-terminal domain"/>
    <property type="match status" value="1"/>
</dbReference>
<dbReference type="FunFam" id="3.30.420.10:FF:000004">
    <property type="entry name" value="DNA polymerase"/>
    <property type="match status" value="1"/>
</dbReference>
<dbReference type="PROSITE" id="PS00116">
    <property type="entry name" value="DNA_POLYMERASE_B"/>
    <property type="match status" value="1"/>
</dbReference>
<keyword evidence="14 20" id="KW-0239">DNA-directed DNA polymerase</keyword>
<dbReference type="GO" id="GO:0008270">
    <property type="term" value="F:zinc ion binding"/>
    <property type="evidence" value="ECO:0007669"/>
    <property type="project" value="UniProtKB-KW"/>
</dbReference>
<dbReference type="PRINTS" id="PR00106">
    <property type="entry name" value="DNAPOLB"/>
</dbReference>
<dbReference type="PANTHER" id="PTHR10322:SF23">
    <property type="entry name" value="DNA POLYMERASE DELTA CATALYTIC SUBUNIT"/>
    <property type="match status" value="1"/>
</dbReference>
<evidence type="ECO:0000259" key="23">
    <source>
        <dbReference type="Pfam" id="PF03104"/>
    </source>
</evidence>
<dbReference type="CDD" id="cd05533">
    <property type="entry name" value="POLBc_delta"/>
    <property type="match status" value="1"/>
</dbReference>
<dbReference type="Pfam" id="PF00136">
    <property type="entry name" value="DNA_pol_B"/>
    <property type="match status" value="1"/>
</dbReference>
<dbReference type="GO" id="GO:0051539">
    <property type="term" value="F:4 iron, 4 sulfur cluster binding"/>
    <property type="evidence" value="ECO:0007669"/>
    <property type="project" value="UniProtKB-KW"/>
</dbReference>
<evidence type="ECO:0000256" key="12">
    <source>
        <dbReference type="ARBA" id="ARBA00022833"/>
    </source>
</evidence>
<evidence type="ECO:0000256" key="16">
    <source>
        <dbReference type="ARBA" id="ARBA00023014"/>
    </source>
</evidence>
<dbReference type="InterPro" id="IPR023211">
    <property type="entry name" value="DNA_pol_palm_dom_sf"/>
</dbReference>
<feature type="compositionally biased region" description="Basic and acidic residues" evidence="21">
    <location>
        <begin position="1020"/>
        <end position="1038"/>
    </location>
</feature>
<dbReference type="GO" id="GO:0003887">
    <property type="term" value="F:DNA-directed DNA polymerase activity"/>
    <property type="evidence" value="ECO:0007669"/>
    <property type="project" value="UniProtKB-KW"/>
</dbReference>
<keyword evidence="17 20" id="KW-0238">DNA-binding</keyword>
<keyword evidence="26" id="KW-1185">Reference proteome</keyword>
<sequence>MNGRGGGRGGSNNGGNRNWKDQQKRGGSNNGGNGAAGGPQKRPRNGTGNDGGDNDDDFGEEFLELEDQIAAELAADLPPEEYEQLNASSTETINEDTKLSWRRPSVPPLDVKNESLTLQWLDVDMTVGKRLEKNPAGGRVPGAPSGLVPILRFYGVSPVGNSVAVFVHGFTPYLYASCPASFMGSEASFRKAMNDRLLADRQRGGNRGGGGAAGTESNDLCLGASIETDKRSILGYVADPNQTFYKIYVATPNLVPTVKRVLEDGLEVPGFGRLHGVLTFESNVPFVLRFMIDKDITGAGWLECPKGTYRVRGEREKESHCQIEADIVYESLEGHRPEGQWSKLAPLRILSTDIECQGRKGHFPEAEKDPVIQIANCLTVQGEREPIVQNVLTLRGCLPIVGAQVLTHEKEEDLLLSWRAFVQEADPDILTGYNIANFDLPYLLRRADTLVKRAPKLKVFKELGRLRRTLATMKDTTFQSSAYGKRENVETTVHGRVVFDLLPYMFRNHKLSSYSLNSVSAEFLGQQKEDVHHSIISDLQNGTDEDRRRLAVYCIKDALLPWKLMEKLSVLVNYVEMARVTGVPMAFLLTRGQQIKVFSMLLRKCRQSALLIPNLPKNRQDEGTYEGATVIEPKKAFYQDPIATLDFASLYPSIMQAFNLCYSTLLSREEKQALPPSSYITTPSQESFVKPSVRKGILPLILDELLAARKRAKRDMAAATDPMEKAVQNGRQLALKISANSVYGFTGATVGQLPCIPIASSVTSYGRDLLYQTKAFVEEHYTIEKGCSANAEVVYGDTDSVMVRFGVPTVEEAMPLAERAAEEVTKIFPPPIKLEFEKVYFPYLLMNKKRYAGLLWTRPDKYDKLDTKGLETVRRDNCLLVRRVIDTCLRKILIDRDVPGAIGYCKHVIAELLQNKMDISLLVITKALGKSADESGYAAKQAHVELAMRMKKRDPGTAPNVGDRVAYVIIQAGKGAPAYERSEDPVYVLENRIPIDTDYYLQNQLSNPLTRLFEPIIDNPGRRGGREGGRKGGRERRCKEEIGGIGGLGRGLFASFGRSRGKACHGWVVPPCPLPVPPLPSRSPSLPSPSSSPTESLLSGDHTRSIARPTPTAKAGGIMMFAVKKLKCLGCKTPIPETEKSTLCVHCAPREAEIYTQKALEVAGHEGVFAKLWTQCQRCQGSFHQDILCSNRDCPIFYKRKKVQKDLADAQYALDRFAF</sequence>
<dbReference type="Pfam" id="PF14260">
    <property type="entry name" value="zf-C4pol"/>
    <property type="match status" value="1"/>
</dbReference>
<keyword evidence="18 20" id="KW-0539">Nucleus</keyword>
<evidence type="ECO:0000256" key="20">
    <source>
        <dbReference type="RuleBase" id="RU000442"/>
    </source>
</evidence>
<dbReference type="EMBL" id="AZIL01001819">
    <property type="protein sequence ID" value="EWM23127.1"/>
    <property type="molecule type" value="Genomic_DNA"/>
</dbReference>
<dbReference type="InterPro" id="IPR042087">
    <property type="entry name" value="DNA_pol_B_thumb"/>
</dbReference>
<keyword evidence="10 20" id="KW-0863">Zinc-finger</keyword>
<keyword evidence="13" id="KW-0269">Exonuclease</keyword>
<name>W7T9T7_9STRA</name>
<dbReference type="InterPro" id="IPR006133">
    <property type="entry name" value="DNA-dir_DNA_pol_B_exonuc"/>
</dbReference>
<keyword evidence="9 20" id="KW-0479">Metal-binding</keyword>
<proteinExistence type="inferred from homology"/>
<organism evidence="25 26">
    <name type="scientific">Nannochloropsis gaditana</name>
    <dbReference type="NCBI Taxonomy" id="72520"/>
    <lineage>
        <taxon>Eukaryota</taxon>
        <taxon>Sar</taxon>
        <taxon>Stramenopiles</taxon>
        <taxon>Ochrophyta</taxon>
        <taxon>Eustigmatophyceae</taxon>
        <taxon>Eustigmatales</taxon>
        <taxon>Monodopsidaceae</taxon>
        <taxon>Nannochloropsis</taxon>
    </lineage>
</organism>
<feature type="compositionally biased region" description="Gly residues" evidence="21">
    <location>
        <begin position="1"/>
        <end position="13"/>
    </location>
</feature>
<evidence type="ECO:0000256" key="8">
    <source>
        <dbReference type="ARBA" id="ARBA00022722"/>
    </source>
</evidence>
<reference evidence="25 26" key="1">
    <citation type="journal article" date="2014" name="Mol. Plant">
        <title>Chromosome Scale Genome Assembly and Transcriptome Profiling of Nannochloropsis gaditana in Nitrogen Depletion.</title>
        <authorList>
            <person name="Corteggiani Carpinelli E."/>
            <person name="Telatin A."/>
            <person name="Vitulo N."/>
            <person name="Forcato C."/>
            <person name="D'Angelo M."/>
            <person name="Schiavon R."/>
            <person name="Vezzi A."/>
            <person name="Giacometti G.M."/>
            <person name="Morosinotto T."/>
            <person name="Valle G."/>
        </authorList>
    </citation>
    <scope>NUCLEOTIDE SEQUENCE [LARGE SCALE GENOMIC DNA]</scope>
    <source>
        <strain evidence="25 26">B-31</strain>
    </source>
</reference>
<evidence type="ECO:0000256" key="17">
    <source>
        <dbReference type="ARBA" id="ARBA00023125"/>
    </source>
</evidence>
<evidence type="ECO:0000313" key="26">
    <source>
        <dbReference type="Proteomes" id="UP000019335"/>
    </source>
</evidence>
<gene>
    <name evidence="25" type="ORF">Naga_100229g7</name>
</gene>
<evidence type="ECO:0000313" key="25">
    <source>
        <dbReference type="EMBL" id="EWM23127.1"/>
    </source>
</evidence>
<dbReference type="Pfam" id="PF03104">
    <property type="entry name" value="DNA_pol_B_exo1"/>
    <property type="match status" value="1"/>
</dbReference>
<comment type="caution">
    <text evidence="25">The sequence shown here is derived from an EMBL/GenBank/DDBJ whole genome shotgun (WGS) entry which is preliminary data.</text>
</comment>
<evidence type="ECO:0000256" key="4">
    <source>
        <dbReference type="ARBA" id="ARBA00022485"/>
    </source>
</evidence>
<keyword evidence="5 20" id="KW-0808">Transferase</keyword>
<keyword evidence="7 20" id="KW-0235">DNA replication</keyword>
<evidence type="ECO:0000256" key="6">
    <source>
        <dbReference type="ARBA" id="ARBA00022695"/>
    </source>
</evidence>
<protein>
    <recommendedName>
        <fullName evidence="20">DNA polymerase</fullName>
        <ecNumber evidence="20">2.7.7.7</ecNumber>
    </recommendedName>
</protein>
<evidence type="ECO:0000256" key="19">
    <source>
        <dbReference type="ARBA" id="ARBA00049244"/>
    </source>
</evidence>
<evidence type="ECO:0000256" key="21">
    <source>
        <dbReference type="SAM" id="MobiDB-lite"/>
    </source>
</evidence>
<evidence type="ECO:0000259" key="22">
    <source>
        <dbReference type="Pfam" id="PF00136"/>
    </source>
</evidence>
<dbReference type="GO" id="GO:0006287">
    <property type="term" value="P:base-excision repair, gap-filling"/>
    <property type="evidence" value="ECO:0007669"/>
    <property type="project" value="TreeGrafter"/>
</dbReference>
<dbReference type="Gene3D" id="1.10.287.690">
    <property type="entry name" value="Helix hairpin bin"/>
    <property type="match status" value="1"/>
</dbReference>
<evidence type="ECO:0000256" key="5">
    <source>
        <dbReference type="ARBA" id="ARBA00022679"/>
    </source>
</evidence>
<dbReference type="GO" id="GO:0045004">
    <property type="term" value="P:DNA replication proofreading"/>
    <property type="evidence" value="ECO:0007669"/>
    <property type="project" value="TreeGrafter"/>
</dbReference>
<dbReference type="NCBIfam" id="TIGR00592">
    <property type="entry name" value="pol2"/>
    <property type="match status" value="1"/>
</dbReference>
<dbReference type="SUPFAM" id="SSF56672">
    <property type="entry name" value="DNA/RNA polymerases"/>
    <property type="match status" value="1"/>
</dbReference>
<feature type="compositionally biased region" description="Gly residues" evidence="21">
    <location>
        <begin position="28"/>
        <end position="37"/>
    </location>
</feature>
<comment type="catalytic activity">
    <reaction evidence="19 20">
        <text>DNA(n) + a 2'-deoxyribonucleoside 5'-triphosphate = DNA(n+1) + diphosphate</text>
        <dbReference type="Rhea" id="RHEA:22508"/>
        <dbReference type="Rhea" id="RHEA-COMP:17339"/>
        <dbReference type="Rhea" id="RHEA-COMP:17340"/>
        <dbReference type="ChEBI" id="CHEBI:33019"/>
        <dbReference type="ChEBI" id="CHEBI:61560"/>
        <dbReference type="ChEBI" id="CHEBI:173112"/>
        <dbReference type="EC" id="2.7.7.7"/>
    </reaction>
</comment>
<evidence type="ECO:0000256" key="15">
    <source>
        <dbReference type="ARBA" id="ARBA00023004"/>
    </source>
</evidence>
<evidence type="ECO:0000256" key="14">
    <source>
        <dbReference type="ARBA" id="ARBA00022932"/>
    </source>
</evidence>
<evidence type="ECO:0000256" key="13">
    <source>
        <dbReference type="ARBA" id="ARBA00022839"/>
    </source>
</evidence>
<dbReference type="Gene3D" id="3.30.420.10">
    <property type="entry name" value="Ribonuclease H-like superfamily/Ribonuclease H"/>
    <property type="match status" value="1"/>
</dbReference>
<dbReference type="GO" id="GO:0003677">
    <property type="term" value="F:DNA binding"/>
    <property type="evidence" value="ECO:0007669"/>
    <property type="project" value="UniProtKB-KW"/>
</dbReference>
<feature type="region of interest" description="Disordered" evidence="21">
    <location>
        <begin position="1"/>
        <end position="59"/>
    </location>
</feature>
<dbReference type="InterPro" id="IPR025687">
    <property type="entry name" value="Znf-C4pol"/>
</dbReference>
<evidence type="ECO:0000256" key="10">
    <source>
        <dbReference type="ARBA" id="ARBA00022771"/>
    </source>
</evidence>
<comment type="similarity">
    <text evidence="3 20">Belongs to the DNA polymerase type-B family.</text>
</comment>
<keyword evidence="12 20" id="KW-0862">Zinc</keyword>
<dbReference type="InterPro" id="IPR050240">
    <property type="entry name" value="DNA_pol_type-B"/>
</dbReference>
<dbReference type="PANTHER" id="PTHR10322">
    <property type="entry name" value="DNA POLYMERASE CATALYTIC SUBUNIT"/>
    <property type="match status" value="1"/>
</dbReference>
<evidence type="ECO:0000256" key="1">
    <source>
        <dbReference type="ARBA" id="ARBA00001966"/>
    </source>
</evidence>
<evidence type="ECO:0000256" key="18">
    <source>
        <dbReference type="ARBA" id="ARBA00023242"/>
    </source>
</evidence>
<dbReference type="OrthoDB" id="2414538at2759"/>
<dbReference type="InterPro" id="IPR006172">
    <property type="entry name" value="DNA-dir_DNA_pol_B"/>
</dbReference>
<feature type="compositionally biased region" description="Low complexity" evidence="21">
    <location>
        <begin position="1082"/>
        <end position="1099"/>
    </location>
</feature>
<dbReference type="GO" id="GO:0043625">
    <property type="term" value="C:delta DNA polymerase complex"/>
    <property type="evidence" value="ECO:0007669"/>
    <property type="project" value="TreeGrafter"/>
</dbReference>
<evidence type="ECO:0000256" key="2">
    <source>
        <dbReference type="ARBA" id="ARBA00004123"/>
    </source>
</evidence>
<keyword evidence="8" id="KW-0540">Nuclease</keyword>
<feature type="region of interest" description="Disordered" evidence="21">
    <location>
        <begin position="1016"/>
        <end position="1038"/>
    </location>
</feature>
<evidence type="ECO:0000256" key="11">
    <source>
        <dbReference type="ARBA" id="ARBA00022801"/>
    </source>
</evidence>
<feature type="domain" description="C4-type zinc-finger of DNA polymerase delta" evidence="24">
    <location>
        <begin position="1128"/>
        <end position="1200"/>
    </location>
</feature>
<dbReference type="CDD" id="cd05777">
    <property type="entry name" value="DNA_polB_delta_exo"/>
    <property type="match status" value="1"/>
</dbReference>
<dbReference type="Gene3D" id="2.40.50.730">
    <property type="match status" value="2"/>
</dbReference>
<dbReference type="EC" id="2.7.7.7" evidence="20"/>
<dbReference type="SUPFAM" id="SSF53098">
    <property type="entry name" value="Ribonuclease H-like"/>
    <property type="match status" value="1"/>
</dbReference>
<dbReference type="Proteomes" id="UP000019335">
    <property type="component" value="Chromosome 18"/>
</dbReference>
<dbReference type="InterPro" id="IPR012337">
    <property type="entry name" value="RNaseH-like_sf"/>
</dbReference>
<dbReference type="SMART" id="SM00486">
    <property type="entry name" value="POLBc"/>
    <property type="match status" value="1"/>
</dbReference>
<evidence type="ECO:0000256" key="3">
    <source>
        <dbReference type="ARBA" id="ARBA00005755"/>
    </source>
</evidence>
<dbReference type="Gene3D" id="3.90.1600.10">
    <property type="entry name" value="Palm domain of DNA polymerase"/>
    <property type="match status" value="1"/>
</dbReference>
<keyword evidence="16 20" id="KW-0411">Iron-sulfur</keyword>
<dbReference type="GO" id="GO:0008296">
    <property type="term" value="F:3'-5'-DNA exonuclease activity"/>
    <property type="evidence" value="ECO:0007669"/>
    <property type="project" value="TreeGrafter"/>
</dbReference>
<keyword evidence="15 20" id="KW-0408">Iron</keyword>
<feature type="domain" description="DNA-directed DNA polymerase family B exonuclease" evidence="23">
    <location>
        <begin position="279"/>
        <end position="519"/>
    </location>
</feature>
<dbReference type="InterPro" id="IPR043502">
    <property type="entry name" value="DNA/RNA_pol_sf"/>
</dbReference>
<evidence type="ECO:0000256" key="7">
    <source>
        <dbReference type="ARBA" id="ARBA00022705"/>
    </source>
</evidence>
<dbReference type="InterPro" id="IPR036397">
    <property type="entry name" value="RNaseH_sf"/>
</dbReference>
<feature type="domain" description="DNA-directed DNA polymerase family B multifunctional" evidence="22">
    <location>
        <begin position="583"/>
        <end position="1016"/>
    </location>
</feature>
<keyword evidence="6 20" id="KW-0548">Nucleotidyltransferase</keyword>
<dbReference type="GO" id="GO:0000166">
    <property type="term" value="F:nucleotide binding"/>
    <property type="evidence" value="ECO:0007669"/>
    <property type="project" value="InterPro"/>
</dbReference>
<keyword evidence="4 20" id="KW-0004">4Fe-4S</keyword>
<dbReference type="FunFam" id="1.10.287.690:FF:000001">
    <property type="entry name" value="DNA polymerase"/>
    <property type="match status" value="1"/>
</dbReference>
<dbReference type="FunFam" id="1.10.132.60:FF:000001">
    <property type="entry name" value="DNA polymerase"/>
    <property type="match status" value="1"/>
</dbReference>
<evidence type="ECO:0000256" key="9">
    <source>
        <dbReference type="ARBA" id="ARBA00022723"/>
    </source>
</evidence>
<comment type="subcellular location">
    <subcellularLocation>
        <location evidence="2 20">Nucleus</location>
    </subcellularLocation>
</comment>
<dbReference type="InterPro" id="IPR006134">
    <property type="entry name" value="DNA-dir_DNA_pol_B_multi_dom"/>
</dbReference>
<dbReference type="GO" id="GO:0006297">
    <property type="term" value="P:nucleotide-excision repair, DNA gap filling"/>
    <property type="evidence" value="ECO:0007669"/>
    <property type="project" value="TreeGrafter"/>
</dbReference>
<dbReference type="InterPro" id="IPR017964">
    <property type="entry name" value="DNA-dir_DNA_pol_B_CS"/>
</dbReference>
<keyword evidence="11" id="KW-0378">Hydrolase</keyword>